<dbReference type="AlphaFoldDB" id="A0A1H0N9D7"/>
<reference evidence="1 2" key="1">
    <citation type="submission" date="2016-10" db="EMBL/GenBank/DDBJ databases">
        <authorList>
            <person name="de Groot N.N."/>
        </authorList>
    </citation>
    <scope>NUCLEOTIDE SEQUENCE [LARGE SCALE GENOMIC DNA]</scope>
    <source>
        <strain evidence="2">P4-7,KCTC 19426,CECT 7604</strain>
    </source>
</reference>
<organism evidence="1 2">
    <name type="scientific">Nakamurella panacisegetis</name>
    <dbReference type="NCBI Taxonomy" id="1090615"/>
    <lineage>
        <taxon>Bacteria</taxon>
        <taxon>Bacillati</taxon>
        <taxon>Actinomycetota</taxon>
        <taxon>Actinomycetes</taxon>
        <taxon>Nakamurellales</taxon>
        <taxon>Nakamurellaceae</taxon>
        <taxon>Nakamurella</taxon>
    </lineage>
</organism>
<keyword evidence="2" id="KW-1185">Reference proteome</keyword>
<gene>
    <name evidence="1" type="ORF">SAMN04515671_2268</name>
</gene>
<evidence type="ECO:0000313" key="2">
    <source>
        <dbReference type="Proteomes" id="UP000198741"/>
    </source>
</evidence>
<proteinExistence type="predicted"/>
<sequence>MYARASRPGVTGVKRITVLKRLNEARAERWKVHDPYE</sequence>
<name>A0A1H0N9D7_9ACTN</name>
<evidence type="ECO:0000313" key="1">
    <source>
        <dbReference type="EMBL" id="SDO89339.1"/>
    </source>
</evidence>
<dbReference type="EMBL" id="LT629710">
    <property type="protein sequence ID" value="SDO89339.1"/>
    <property type="molecule type" value="Genomic_DNA"/>
</dbReference>
<accession>A0A1H0N9D7</accession>
<dbReference type="Proteomes" id="UP000198741">
    <property type="component" value="Chromosome I"/>
</dbReference>
<protein>
    <submittedName>
        <fullName evidence="1">Uncharacterized protein</fullName>
    </submittedName>
</protein>